<keyword evidence="5" id="KW-0813">Transport</keyword>
<dbReference type="PROSITE" id="PS51257">
    <property type="entry name" value="PROKAR_LIPOPROTEIN"/>
    <property type="match status" value="1"/>
</dbReference>
<dbReference type="PANTHER" id="PTHR46847:SF1">
    <property type="entry name" value="D-ALLOSE-BINDING PERIPLASMIC PROTEIN-RELATED"/>
    <property type="match status" value="1"/>
</dbReference>
<sequence>MRNRLLALIPAATLLAVIGCQQNSRSDTYYLIAGNLKVPYWKTVNAGFAHAADVYGVTAQLRGPDGNDAKAEADEFHTAVSRHPAGILVSVQDAALMKPEIDAALQQGIPVITVDSDAPLSDRLFFIGTNNLQAGRLGGERLVQKLGGKGNIVFFSIPGQPNLDERLKGYLDVLNEHPQMKVVDTFDIKGDTGVAMDRASQLLGQTGAQKIDAFVCLDSASGKDVAEVLKRGNATDRTLIAMDVDPDTLNLIKSGDIEATVSQKPYTMGYAGLQALVDVHDRLPKPFQTNYQVNAFSPYPIFVDTGTSIVDRSNVDIYLANAAKVQIH</sequence>
<dbReference type="KEGG" id="acm:AciX9_2995"/>
<organism evidence="6">
    <name type="scientific">Granulicella tundricola (strain ATCC BAA-1859 / DSM 23138 / MP5ACTX9)</name>
    <dbReference type="NCBI Taxonomy" id="1198114"/>
    <lineage>
        <taxon>Bacteria</taxon>
        <taxon>Pseudomonadati</taxon>
        <taxon>Acidobacteriota</taxon>
        <taxon>Terriglobia</taxon>
        <taxon>Terriglobales</taxon>
        <taxon>Acidobacteriaceae</taxon>
        <taxon>Granulicella</taxon>
    </lineage>
</organism>
<comment type="similarity">
    <text evidence="2">Belongs to the bacterial solute-binding protein 2 family.</text>
</comment>
<dbReference type="Proteomes" id="UP000000343">
    <property type="component" value="Chromosome"/>
</dbReference>
<dbReference type="OrthoDB" id="9800520at2"/>
<evidence type="ECO:0000313" key="5">
    <source>
        <dbReference type="EMBL" id="ADW70018.1"/>
    </source>
</evidence>
<dbReference type="eggNOG" id="COG1879">
    <property type="taxonomic scope" value="Bacteria"/>
</dbReference>
<dbReference type="InterPro" id="IPR028082">
    <property type="entry name" value="Peripla_BP_I"/>
</dbReference>
<evidence type="ECO:0000256" key="1">
    <source>
        <dbReference type="ARBA" id="ARBA00004196"/>
    </source>
</evidence>
<name>E8WZP4_GRATM</name>
<keyword evidence="3" id="KW-0732">Signal</keyword>
<keyword evidence="5" id="KW-0762">Sugar transport</keyword>
<evidence type="ECO:0000256" key="2">
    <source>
        <dbReference type="ARBA" id="ARBA00007639"/>
    </source>
</evidence>
<protein>
    <submittedName>
        <fullName evidence="5">ABC sugar transporter, periplasmic ligand binding protein</fullName>
    </submittedName>
</protein>
<dbReference type="PANTHER" id="PTHR46847">
    <property type="entry name" value="D-ALLOSE-BINDING PERIPLASMIC PROTEIN-RELATED"/>
    <property type="match status" value="1"/>
</dbReference>
<dbReference type="EMBL" id="CP002480">
    <property type="protein sequence ID" value="ADW70018.1"/>
    <property type="molecule type" value="Genomic_DNA"/>
</dbReference>
<keyword evidence="6" id="KW-1185">Reference proteome</keyword>
<dbReference type="InterPro" id="IPR025997">
    <property type="entry name" value="SBP_2_dom"/>
</dbReference>
<dbReference type="GO" id="GO:0030246">
    <property type="term" value="F:carbohydrate binding"/>
    <property type="evidence" value="ECO:0007669"/>
    <property type="project" value="UniProtKB-ARBA"/>
</dbReference>
<feature type="domain" description="Periplasmic binding protein" evidence="4">
    <location>
        <begin position="33"/>
        <end position="279"/>
    </location>
</feature>
<dbReference type="AlphaFoldDB" id="E8WZP4"/>
<evidence type="ECO:0000313" key="6">
    <source>
        <dbReference type="Proteomes" id="UP000000343"/>
    </source>
</evidence>
<accession>E8WZP4</accession>
<dbReference type="HOGENOM" id="CLU_037628_3_3_0"/>
<dbReference type="STRING" id="1198114.AciX9_2995"/>
<comment type="subcellular location">
    <subcellularLocation>
        <location evidence="1">Cell envelope</location>
    </subcellularLocation>
</comment>
<dbReference type="Gene3D" id="3.40.50.2300">
    <property type="match status" value="2"/>
</dbReference>
<dbReference type="GO" id="GO:0030313">
    <property type="term" value="C:cell envelope"/>
    <property type="evidence" value="ECO:0007669"/>
    <property type="project" value="UniProtKB-SubCell"/>
</dbReference>
<reference evidence="6" key="1">
    <citation type="submission" date="2011-01" db="EMBL/GenBank/DDBJ databases">
        <title>Complete sequence of chromosome of Acidobacterium sp. MP5ACTX9.</title>
        <authorList>
            <consortium name="US DOE Joint Genome Institute"/>
            <person name="Lucas S."/>
            <person name="Copeland A."/>
            <person name="Lapidus A."/>
            <person name="Cheng J.-F."/>
            <person name="Goodwin L."/>
            <person name="Pitluck S."/>
            <person name="Teshima H."/>
            <person name="Detter J.C."/>
            <person name="Han C."/>
            <person name="Tapia R."/>
            <person name="Land M."/>
            <person name="Hauser L."/>
            <person name="Kyrpides N."/>
            <person name="Ivanova N."/>
            <person name="Ovchinnikova G."/>
            <person name="Pagani I."/>
            <person name="Rawat S.R."/>
            <person name="Mannisto M."/>
            <person name="Haggblom M.M."/>
            <person name="Woyke T."/>
        </authorList>
    </citation>
    <scope>NUCLEOTIDE SEQUENCE [LARGE SCALE GENOMIC DNA]</scope>
    <source>
        <strain evidence="6">MP5ACTX9</strain>
    </source>
</reference>
<dbReference type="RefSeq" id="WP_013581332.1">
    <property type="nucleotide sequence ID" value="NC_015064.1"/>
</dbReference>
<dbReference type="PaxDb" id="1198114-AciX9_2995"/>
<evidence type="ECO:0000256" key="3">
    <source>
        <dbReference type="ARBA" id="ARBA00022729"/>
    </source>
</evidence>
<proteinExistence type="inferred from homology"/>
<gene>
    <name evidence="5" type="ordered locus">AciX9_2995</name>
</gene>
<dbReference type="SUPFAM" id="SSF53822">
    <property type="entry name" value="Periplasmic binding protein-like I"/>
    <property type="match status" value="1"/>
</dbReference>
<evidence type="ECO:0000259" key="4">
    <source>
        <dbReference type="Pfam" id="PF13407"/>
    </source>
</evidence>
<dbReference type="Pfam" id="PF13407">
    <property type="entry name" value="Peripla_BP_4"/>
    <property type="match status" value="1"/>
</dbReference>